<keyword evidence="3" id="KW-1185">Reference proteome</keyword>
<dbReference type="AlphaFoldDB" id="A0A346PP59"/>
<feature type="transmembrane region" description="Helical" evidence="1">
    <location>
        <begin position="386"/>
        <end position="409"/>
    </location>
</feature>
<organism evidence="2 3">
    <name type="scientific">Natrarchaeobaculum sulfurireducens</name>
    <dbReference type="NCBI Taxonomy" id="2044521"/>
    <lineage>
        <taxon>Archaea</taxon>
        <taxon>Methanobacteriati</taxon>
        <taxon>Methanobacteriota</taxon>
        <taxon>Stenosarchaea group</taxon>
        <taxon>Halobacteria</taxon>
        <taxon>Halobacteriales</taxon>
        <taxon>Natrialbaceae</taxon>
        <taxon>Natrarchaeobaculum</taxon>
    </lineage>
</organism>
<evidence type="ECO:0000313" key="3">
    <source>
        <dbReference type="Proteomes" id="UP000258613"/>
    </source>
</evidence>
<dbReference type="OrthoDB" id="107643at2157"/>
<feature type="transmembrane region" description="Helical" evidence="1">
    <location>
        <begin position="215"/>
        <end position="238"/>
    </location>
</feature>
<feature type="transmembrane region" description="Helical" evidence="1">
    <location>
        <begin position="123"/>
        <end position="142"/>
    </location>
</feature>
<dbReference type="GeneID" id="37641777"/>
<dbReference type="RefSeq" id="WP_117368006.1">
    <property type="nucleotide sequence ID" value="NZ_CP027033.1"/>
</dbReference>
<dbReference type="KEGG" id="nag:AArcMg_1288"/>
<evidence type="ECO:0000256" key="1">
    <source>
        <dbReference type="SAM" id="Phobius"/>
    </source>
</evidence>
<feature type="transmembrane region" description="Helical" evidence="1">
    <location>
        <begin position="183"/>
        <end position="203"/>
    </location>
</feature>
<feature type="transmembrane region" description="Helical" evidence="1">
    <location>
        <begin position="449"/>
        <end position="468"/>
    </location>
</feature>
<protein>
    <submittedName>
        <fullName evidence="2">Uncharacterized protein</fullName>
    </submittedName>
</protein>
<feature type="transmembrane region" description="Helical" evidence="1">
    <location>
        <begin position="358"/>
        <end position="380"/>
    </location>
</feature>
<accession>A0A346PP59</accession>
<sequence>MTDPFDRRRRVVRTVLVVLALEEWRLHTRLFGGWRFAAFPVLIAGLAIGATVALLETGTAAGTVVLGLHVLAAGFGLYSGTAGFAGSDMLENVFGRLSLLLSTVETLPLSRRWLLGAFLLKDAAFYAVVFVLPMATAAIPLGGFTAGTIPAVGALWGSLSLVFVAGMALTVAGIALRTQSVPGWAIVSSIALVAVAVWMAGGGSSVRSMLVPLEAPLTVATGLVVATATVAVGSLVLYDPTYARPDRTASDRFGNLATALPLEHDALVTKTLLDLARSSGGVWKPFVSAAILLALVAGLVGVVHEITGIEPAPGIFFGAVLGLSAFTTYNWLTQFDSLEDYLVYPVSVEHVFRAKRTAFVVVGTPAVFVPYLGAVVWFEATVVDAAVGALVLAGYGLYYYGLTVYVAGFDPNEFLFDAVRFGVFTVGVAVAVVPTLVAGFVVVPPSTSLAAVLAAASLAFGTVGYVLSSRAGPRWDVRYRTQ</sequence>
<name>A0A346PP59_9EURY</name>
<keyword evidence="1" id="KW-0812">Transmembrane</keyword>
<feature type="transmembrane region" description="Helical" evidence="1">
    <location>
        <begin position="154"/>
        <end position="176"/>
    </location>
</feature>
<keyword evidence="1" id="KW-1133">Transmembrane helix</keyword>
<feature type="transmembrane region" description="Helical" evidence="1">
    <location>
        <begin position="421"/>
        <end position="443"/>
    </location>
</feature>
<evidence type="ECO:0000313" key="2">
    <source>
        <dbReference type="EMBL" id="AXR81304.1"/>
    </source>
</evidence>
<proteinExistence type="predicted"/>
<reference evidence="3" key="1">
    <citation type="submission" date="2018-02" db="EMBL/GenBank/DDBJ databases">
        <title>Phenotypic and genomic properties of facultatively anaerobic sulfur-reducing natronoarchaea from hypersaline soda lakes.</title>
        <authorList>
            <person name="Sorokin D.Y."/>
            <person name="Kublanov I.V."/>
            <person name="Roman P."/>
            <person name="Sinninghe Damste J.S."/>
            <person name="Golyshin P.N."/>
            <person name="Rojo D."/>
            <person name="Ciordia S."/>
            <person name="Mena M.D.C."/>
            <person name="Ferrer M."/>
            <person name="Messina E."/>
            <person name="Smedile F."/>
            <person name="La Spada G."/>
            <person name="La Cono V."/>
            <person name="Yakimov M.M."/>
        </authorList>
    </citation>
    <scope>NUCLEOTIDE SEQUENCE [LARGE SCALE GENOMIC DNA]</scope>
    <source>
        <strain evidence="3">AArc-Mg</strain>
    </source>
</reference>
<feature type="transmembrane region" description="Helical" evidence="1">
    <location>
        <begin position="62"/>
        <end position="81"/>
    </location>
</feature>
<gene>
    <name evidence="2" type="ORF">AArcMg_1288</name>
</gene>
<feature type="transmembrane region" description="Helical" evidence="1">
    <location>
        <begin position="312"/>
        <end position="332"/>
    </location>
</feature>
<dbReference type="EMBL" id="CP027033">
    <property type="protein sequence ID" value="AXR81304.1"/>
    <property type="molecule type" value="Genomic_DNA"/>
</dbReference>
<feature type="transmembrane region" description="Helical" evidence="1">
    <location>
        <begin position="286"/>
        <end position="306"/>
    </location>
</feature>
<dbReference type="Proteomes" id="UP000258613">
    <property type="component" value="Chromosome"/>
</dbReference>
<keyword evidence="1" id="KW-0472">Membrane</keyword>
<feature type="transmembrane region" description="Helical" evidence="1">
    <location>
        <begin position="34"/>
        <end position="55"/>
    </location>
</feature>